<protein>
    <recommendedName>
        <fullName evidence="4">Permease</fullName>
    </recommendedName>
</protein>
<dbReference type="EMBL" id="BAAADJ010000064">
    <property type="protein sequence ID" value="GAA0347211.1"/>
    <property type="molecule type" value="Genomic_DNA"/>
</dbReference>
<evidence type="ECO:0008006" key="4">
    <source>
        <dbReference type="Google" id="ProtNLM"/>
    </source>
</evidence>
<gene>
    <name evidence="2" type="ORF">GCM10008967_42000</name>
</gene>
<feature type="transmembrane region" description="Helical" evidence="1">
    <location>
        <begin position="43"/>
        <end position="69"/>
    </location>
</feature>
<feature type="transmembrane region" description="Helical" evidence="1">
    <location>
        <begin position="81"/>
        <end position="114"/>
    </location>
</feature>
<evidence type="ECO:0000313" key="2">
    <source>
        <dbReference type="EMBL" id="GAA0347211.1"/>
    </source>
</evidence>
<evidence type="ECO:0000313" key="3">
    <source>
        <dbReference type="Proteomes" id="UP001500782"/>
    </source>
</evidence>
<sequence>MYPTMIKGIAALLSAYMFILLLPTPSPFTLENFLAECILDPLGFLAAMFSFLIAFLCLGSLIQSSFHFIASKGKRKNYRELFLQVIWILSILLLIHLGTWHVLLLYCFAIFYGMMSLKDKTVNGG</sequence>
<keyword evidence="3" id="KW-1185">Reference proteome</keyword>
<name>A0ABP3GMZ8_9BACI</name>
<accession>A0ABP3GMZ8</accession>
<organism evidence="2 3">
    <name type="scientific">Bacillus carboniphilus</name>
    <dbReference type="NCBI Taxonomy" id="86663"/>
    <lineage>
        <taxon>Bacteria</taxon>
        <taxon>Bacillati</taxon>
        <taxon>Bacillota</taxon>
        <taxon>Bacilli</taxon>
        <taxon>Bacillales</taxon>
        <taxon>Bacillaceae</taxon>
        <taxon>Bacillus</taxon>
    </lineage>
</organism>
<keyword evidence="1" id="KW-0472">Membrane</keyword>
<dbReference type="RefSeq" id="WP_343803821.1">
    <property type="nucleotide sequence ID" value="NZ_BAAADJ010000064.1"/>
</dbReference>
<comment type="caution">
    <text evidence="2">The sequence shown here is derived from an EMBL/GenBank/DDBJ whole genome shotgun (WGS) entry which is preliminary data.</text>
</comment>
<proteinExistence type="predicted"/>
<keyword evidence="1" id="KW-1133">Transmembrane helix</keyword>
<evidence type="ECO:0000256" key="1">
    <source>
        <dbReference type="SAM" id="Phobius"/>
    </source>
</evidence>
<dbReference type="Proteomes" id="UP001500782">
    <property type="component" value="Unassembled WGS sequence"/>
</dbReference>
<keyword evidence="1" id="KW-0812">Transmembrane</keyword>
<reference evidence="3" key="1">
    <citation type="journal article" date="2019" name="Int. J. Syst. Evol. Microbiol.">
        <title>The Global Catalogue of Microorganisms (GCM) 10K type strain sequencing project: providing services to taxonomists for standard genome sequencing and annotation.</title>
        <authorList>
            <consortium name="The Broad Institute Genomics Platform"/>
            <consortium name="The Broad Institute Genome Sequencing Center for Infectious Disease"/>
            <person name="Wu L."/>
            <person name="Ma J."/>
        </authorList>
    </citation>
    <scope>NUCLEOTIDE SEQUENCE [LARGE SCALE GENOMIC DNA]</scope>
    <source>
        <strain evidence="3">JCM 9731</strain>
    </source>
</reference>